<dbReference type="FunFam" id="3.40.50.1390:FF:000001">
    <property type="entry name" value="DNA recombinase"/>
    <property type="match status" value="1"/>
</dbReference>
<keyword evidence="2" id="KW-0229">DNA integration</keyword>
<proteinExistence type="inferred from homology"/>
<dbReference type="PANTHER" id="PTHR30461:SF2">
    <property type="entry name" value="SERINE RECOMBINASE PINE-RELATED"/>
    <property type="match status" value="1"/>
</dbReference>
<feature type="domain" description="Resolvase/invertase-type recombinase catalytic" evidence="7">
    <location>
        <begin position="5"/>
        <end position="138"/>
    </location>
</feature>
<dbReference type="AlphaFoldDB" id="A0A511NC78"/>
<dbReference type="SMART" id="SM00857">
    <property type="entry name" value="Resolvase"/>
    <property type="match status" value="1"/>
</dbReference>
<dbReference type="GO" id="GO:0006355">
    <property type="term" value="P:regulation of DNA-templated transcription"/>
    <property type="evidence" value="ECO:0007669"/>
    <property type="project" value="InterPro"/>
</dbReference>
<dbReference type="GO" id="GO:0000150">
    <property type="term" value="F:DNA strand exchange activity"/>
    <property type="evidence" value="ECO:0007669"/>
    <property type="project" value="InterPro"/>
</dbReference>
<dbReference type="InterPro" id="IPR050639">
    <property type="entry name" value="SSR_resolvase"/>
</dbReference>
<dbReference type="CDD" id="cd03768">
    <property type="entry name" value="SR_ResInv"/>
    <property type="match status" value="1"/>
</dbReference>
<evidence type="ECO:0000256" key="4">
    <source>
        <dbReference type="ARBA" id="ARBA00023172"/>
    </source>
</evidence>
<evidence type="ECO:0000259" key="7">
    <source>
        <dbReference type="PROSITE" id="PS51736"/>
    </source>
</evidence>
<evidence type="ECO:0000256" key="5">
    <source>
        <dbReference type="PIRSR" id="PIRSR606118-50"/>
    </source>
</evidence>
<dbReference type="InterPro" id="IPR006118">
    <property type="entry name" value="Recombinase_CS"/>
</dbReference>
<dbReference type="Proteomes" id="UP000321306">
    <property type="component" value="Unassembled WGS sequence"/>
</dbReference>
<dbReference type="InterPro" id="IPR013321">
    <property type="entry name" value="Arc_rbn_hlx_hlx"/>
</dbReference>
<dbReference type="InterPro" id="IPR006119">
    <property type="entry name" value="Resolv_N"/>
</dbReference>
<dbReference type="Gene3D" id="1.10.1220.10">
    <property type="entry name" value="Met repressor-like"/>
    <property type="match status" value="1"/>
</dbReference>
<gene>
    <name evidence="8" type="ORF">DC3_57430</name>
</gene>
<evidence type="ECO:0000256" key="6">
    <source>
        <dbReference type="PROSITE-ProRule" id="PRU10137"/>
    </source>
</evidence>
<protein>
    <submittedName>
        <fullName evidence="8">Resolvase</fullName>
    </submittedName>
</protein>
<name>A0A511NC78_DEIC1</name>
<evidence type="ECO:0000313" key="9">
    <source>
        <dbReference type="Proteomes" id="UP000321306"/>
    </source>
</evidence>
<evidence type="ECO:0000256" key="2">
    <source>
        <dbReference type="ARBA" id="ARBA00022908"/>
    </source>
</evidence>
<dbReference type="SUPFAM" id="SSF53041">
    <property type="entry name" value="Resolvase-like"/>
    <property type="match status" value="1"/>
</dbReference>
<dbReference type="InterPro" id="IPR036162">
    <property type="entry name" value="Resolvase-like_N_sf"/>
</dbReference>
<evidence type="ECO:0000256" key="1">
    <source>
        <dbReference type="ARBA" id="ARBA00009913"/>
    </source>
</evidence>
<dbReference type="Gene3D" id="3.40.50.1390">
    <property type="entry name" value="Resolvase, N-terminal catalytic domain"/>
    <property type="match status" value="1"/>
</dbReference>
<evidence type="ECO:0000313" key="8">
    <source>
        <dbReference type="EMBL" id="GEM50108.1"/>
    </source>
</evidence>
<comment type="caution">
    <text evidence="8">The sequence shown here is derived from an EMBL/GenBank/DDBJ whole genome shotgun (WGS) entry which is preliminary data.</text>
</comment>
<sequence length="192" mass="21870">MKKHVLVGYARVSTDKQNLDSQIDALTEEGCFRIFKDVISGSKADRPGFAEALNYLREGDTLVVWKLDRLGRSLKDLIETVHLLQSRGIHLLILKERIDTSTANGKLFLHIFGALAEFERDIIRERTKAGLEAARARNRVGGRPPKLKKNQEEILLRLHDDPGNRPRAIWEGLGISRATYYRTLKKNAKKNE</sequence>
<dbReference type="OrthoDB" id="9797501at2"/>
<reference evidence="8 9" key="1">
    <citation type="submission" date="2019-07" db="EMBL/GenBank/DDBJ databases">
        <title>Whole genome shotgun sequence of Deinococcus cellulosilyticus NBRC 106333.</title>
        <authorList>
            <person name="Hosoyama A."/>
            <person name="Uohara A."/>
            <person name="Ohji S."/>
            <person name="Ichikawa N."/>
        </authorList>
    </citation>
    <scope>NUCLEOTIDE SEQUENCE [LARGE SCALE GENOMIC DNA]</scope>
    <source>
        <strain evidence="8 9">NBRC 106333</strain>
    </source>
</reference>
<dbReference type="PROSITE" id="PS00398">
    <property type="entry name" value="RECOMBINASES_2"/>
    <property type="match status" value="1"/>
</dbReference>
<dbReference type="PANTHER" id="PTHR30461">
    <property type="entry name" value="DNA-INVERTASE FROM LAMBDOID PROPHAGE"/>
    <property type="match status" value="1"/>
</dbReference>
<evidence type="ECO:0000256" key="3">
    <source>
        <dbReference type="ARBA" id="ARBA00023125"/>
    </source>
</evidence>
<organism evidence="8 9">
    <name type="scientific">Deinococcus cellulosilyticus (strain DSM 18568 / NBRC 106333 / KACC 11606 / 5516J-15)</name>
    <dbReference type="NCBI Taxonomy" id="1223518"/>
    <lineage>
        <taxon>Bacteria</taxon>
        <taxon>Thermotogati</taxon>
        <taxon>Deinococcota</taxon>
        <taxon>Deinococci</taxon>
        <taxon>Deinococcales</taxon>
        <taxon>Deinococcaceae</taxon>
        <taxon>Deinococcus</taxon>
    </lineage>
</organism>
<dbReference type="PROSITE" id="PS00397">
    <property type="entry name" value="RECOMBINASES_1"/>
    <property type="match status" value="1"/>
</dbReference>
<comment type="similarity">
    <text evidence="1">Belongs to the site-specific recombinase resolvase family.</text>
</comment>
<keyword evidence="4" id="KW-0233">DNA recombination</keyword>
<dbReference type="PROSITE" id="PS51736">
    <property type="entry name" value="RECOMBINASES_3"/>
    <property type="match status" value="1"/>
</dbReference>
<dbReference type="GO" id="GO:0015074">
    <property type="term" value="P:DNA integration"/>
    <property type="evidence" value="ECO:0007669"/>
    <property type="project" value="UniProtKB-KW"/>
</dbReference>
<accession>A0A511NC78</accession>
<dbReference type="EMBL" id="BJXB01000058">
    <property type="protein sequence ID" value="GEM50108.1"/>
    <property type="molecule type" value="Genomic_DNA"/>
</dbReference>
<dbReference type="RefSeq" id="WP_146891991.1">
    <property type="nucleotide sequence ID" value="NZ_BJXB01000058.1"/>
</dbReference>
<keyword evidence="9" id="KW-1185">Reference proteome</keyword>
<dbReference type="Pfam" id="PF00239">
    <property type="entry name" value="Resolvase"/>
    <property type="match status" value="1"/>
</dbReference>
<dbReference type="GO" id="GO:0003677">
    <property type="term" value="F:DNA binding"/>
    <property type="evidence" value="ECO:0007669"/>
    <property type="project" value="UniProtKB-KW"/>
</dbReference>
<feature type="active site" description="O-(5'-phospho-DNA)-serine intermediate" evidence="5 6">
    <location>
        <position position="13"/>
    </location>
</feature>
<keyword evidence="3" id="KW-0238">DNA-binding</keyword>